<name>A0AC60PVG6_IXOPE</name>
<keyword evidence="2" id="KW-1185">Reference proteome</keyword>
<dbReference type="EMBL" id="JABSTQ010009874">
    <property type="protein sequence ID" value="KAG0425224.1"/>
    <property type="molecule type" value="Genomic_DNA"/>
</dbReference>
<evidence type="ECO:0000313" key="1">
    <source>
        <dbReference type="EMBL" id="KAG0425224.1"/>
    </source>
</evidence>
<dbReference type="Proteomes" id="UP000805193">
    <property type="component" value="Unassembled WGS sequence"/>
</dbReference>
<reference evidence="1 2" key="1">
    <citation type="journal article" date="2020" name="Cell">
        <title>Large-Scale Comparative Analyses of Tick Genomes Elucidate Their Genetic Diversity and Vector Capacities.</title>
        <authorList>
            <consortium name="Tick Genome and Microbiome Consortium (TIGMIC)"/>
            <person name="Jia N."/>
            <person name="Wang J."/>
            <person name="Shi W."/>
            <person name="Du L."/>
            <person name="Sun Y."/>
            <person name="Zhan W."/>
            <person name="Jiang J.F."/>
            <person name="Wang Q."/>
            <person name="Zhang B."/>
            <person name="Ji P."/>
            <person name="Bell-Sakyi L."/>
            <person name="Cui X.M."/>
            <person name="Yuan T.T."/>
            <person name="Jiang B.G."/>
            <person name="Yang W.F."/>
            <person name="Lam T.T."/>
            <person name="Chang Q.C."/>
            <person name="Ding S.J."/>
            <person name="Wang X.J."/>
            <person name="Zhu J.G."/>
            <person name="Ruan X.D."/>
            <person name="Zhao L."/>
            <person name="Wei J.T."/>
            <person name="Ye R.Z."/>
            <person name="Que T.C."/>
            <person name="Du C.H."/>
            <person name="Zhou Y.H."/>
            <person name="Cheng J.X."/>
            <person name="Dai P.F."/>
            <person name="Guo W.B."/>
            <person name="Han X.H."/>
            <person name="Huang E.J."/>
            <person name="Li L.F."/>
            <person name="Wei W."/>
            <person name="Gao Y.C."/>
            <person name="Liu J.Z."/>
            <person name="Shao H.Z."/>
            <person name="Wang X."/>
            <person name="Wang C.C."/>
            <person name="Yang T.C."/>
            <person name="Huo Q.B."/>
            <person name="Li W."/>
            <person name="Chen H.Y."/>
            <person name="Chen S.E."/>
            <person name="Zhou L.G."/>
            <person name="Ni X.B."/>
            <person name="Tian J.H."/>
            <person name="Sheng Y."/>
            <person name="Liu T."/>
            <person name="Pan Y.S."/>
            <person name="Xia L.Y."/>
            <person name="Li J."/>
            <person name="Zhao F."/>
            <person name="Cao W.C."/>
        </authorList>
    </citation>
    <scope>NUCLEOTIDE SEQUENCE [LARGE SCALE GENOMIC DNA]</scope>
    <source>
        <strain evidence="1">Iper-2018</strain>
    </source>
</reference>
<feature type="non-terminal residue" evidence="1">
    <location>
        <position position="99"/>
    </location>
</feature>
<organism evidence="1 2">
    <name type="scientific">Ixodes persulcatus</name>
    <name type="common">Taiga tick</name>
    <dbReference type="NCBI Taxonomy" id="34615"/>
    <lineage>
        <taxon>Eukaryota</taxon>
        <taxon>Metazoa</taxon>
        <taxon>Ecdysozoa</taxon>
        <taxon>Arthropoda</taxon>
        <taxon>Chelicerata</taxon>
        <taxon>Arachnida</taxon>
        <taxon>Acari</taxon>
        <taxon>Parasitiformes</taxon>
        <taxon>Ixodida</taxon>
        <taxon>Ixodoidea</taxon>
        <taxon>Ixodidae</taxon>
        <taxon>Ixodinae</taxon>
        <taxon>Ixodes</taxon>
    </lineage>
</organism>
<evidence type="ECO:0000313" key="2">
    <source>
        <dbReference type="Proteomes" id="UP000805193"/>
    </source>
</evidence>
<accession>A0AC60PVG6</accession>
<comment type="caution">
    <text evidence="1">The sequence shown here is derived from an EMBL/GenBank/DDBJ whole genome shotgun (WGS) entry which is preliminary data.</text>
</comment>
<gene>
    <name evidence="1" type="ORF">HPB47_027596</name>
</gene>
<proteinExistence type="predicted"/>
<sequence length="99" mass="10558">MPTAILVQVLVLLFSIARPSTPEPSQTELLLSTSNVTLPFRIGDLGHVLEDTATTGTYHRQTASSVLHKSWMLSPTDFSGHGASAVRASADMPTAILVQ</sequence>
<protein>
    <submittedName>
        <fullName evidence="1">Uncharacterized protein</fullName>
    </submittedName>
</protein>